<evidence type="ECO:0000313" key="5">
    <source>
        <dbReference type="EMBL" id="VYT08684.1"/>
    </source>
</evidence>
<dbReference type="GO" id="GO:0043798">
    <property type="term" value="F:glycerate 2-kinase activity"/>
    <property type="evidence" value="ECO:0007669"/>
    <property type="project" value="UniProtKB-EC"/>
</dbReference>
<dbReference type="Gene3D" id="3.40.50.10350">
    <property type="entry name" value="Glycerate kinase, domain 1"/>
    <property type="match status" value="1"/>
</dbReference>
<dbReference type="SUPFAM" id="SSF110738">
    <property type="entry name" value="Glycerate kinase I"/>
    <property type="match status" value="1"/>
</dbReference>
<comment type="similarity">
    <text evidence="1 4">Belongs to the glycerate kinase type-1 family.</text>
</comment>
<protein>
    <submittedName>
        <fullName evidence="5">Glycerate 2-kinase</fullName>
        <ecNumber evidence="5">2.7.1.165</ecNumber>
    </submittedName>
</protein>
<evidence type="ECO:0000256" key="4">
    <source>
        <dbReference type="PIRNR" id="PIRNR006078"/>
    </source>
</evidence>
<dbReference type="InterPro" id="IPR004381">
    <property type="entry name" value="Glycerate_kinase"/>
</dbReference>
<dbReference type="Gene3D" id="3.90.1510.10">
    <property type="entry name" value="Glycerate kinase, domain 2"/>
    <property type="match status" value="1"/>
</dbReference>
<dbReference type="EC" id="2.7.1.165" evidence="5"/>
<keyword evidence="2 4" id="KW-0808">Transferase</keyword>
<dbReference type="PANTHER" id="PTHR21599:SF0">
    <property type="entry name" value="GLYCERATE KINASE"/>
    <property type="match status" value="1"/>
</dbReference>
<sequence length="378" mass="39269">MKKVVLIPDSFKGTISSQEVCEIVARQVLRFHPEAEVISIPVADGGEGTVDCFLLSQPGERVSAQVKGPYFEDITADYALLDGGKTAVVEIASCAGLPMVDGRKNPKMTTTYGFGQLILDAARRGATRIVAALGGSCTNDCACGMAAALGVAFYNEAGEPFIPTGGNLRDIRRIDRSGLAKELSGVEIVAMCDIDNPMYGATGAAYVFGPQKGADGAMVEELDQGLRHLSQVLIRDLGVDVAQLPGAGAAGAAGAGVVAFLGGSLEKGIDVVLDAVKFEELIADADLIFTGEGKLDTQSIRGKVVVGVSRRAKDSGVPVIAIVGDVGDGIGAVYDLGVSAVFSTNQIAVPFEEARLRAKEDLAATAENVARFAQLFTR</sequence>
<evidence type="ECO:0000256" key="1">
    <source>
        <dbReference type="ARBA" id="ARBA00006284"/>
    </source>
</evidence>
<name>A0A6N2TS06_9FIRM</name>
<dbReference type="EMBL" id="CACRSL010000003">
    <property type="protein sequence ID" value="VYT08684.1"/>
    <property type="molecule type" value="Genomic_DNA"/>
</dbReference>
<proteinExistence type="inferred from homology"/>
<dbReference type="GO" id="GO:0031388">
    <property type="term" value="P:organic acid phosphorylation"/>
    <property type="evidence" value="ECO:0007669"/>
    <property type="project" value="UniProtKB-UniRule"/>
</dbReference>
<organism evidence="5">
    <name type="scientific">uncultured Anaerotruncus sp</name>
    <dbReference type="NCBI Taxonomy" id="905011"/>
    <lineage>
        <taxon>Bacteria</taxon>
        <taxon>Bacillati</taxon>
        <taxon>Bacillota</taxon>
        <taxon>Clostridia</taxon>
        <taxon>Eubacteriales</taxon>
        <taxon>Oscillospiraceae</taxon>
        <taxon>Anaerotruncus</taxon>
        <taxon>environmental samples</taxon>
    </lineage>
</organism>
<dbReference type="Pfam" id="PF02595">
    <property type="entry name" value="Gly_kinase"/>
    <property type="match status" value="1"/>
</dbReference>
<accession>A0A6N2TS06</accession>
<dbReference type="InterPro" id="IPR036129">
    <property type="entry name" value="Glycerate_kinase_sf"/>
</dbReference>
<dbReference type="InterPro" id="IPR018197">
    <property type="entry name" value="Glycerate_kinase_RE-like"/>
</dbReference>
<gene>
    <name evidence="5" type="primary">garK</name>
    <name evidence="5" type="ORF">AULFYP135_01586</name>
</gene>
<dbReference type="AlphaFoldDB" id="A0A6N2TS06"/>
<dbReference type="PIRSF" id="PIRSF006078">
    <property type="entry name" value="GlxK"/>
    <property type="match status" value="1"/>
</dbReference>
<evidence type="ECO:0000256" key="2">
    <source>
        <dbReference type="ARBA" id="ARBA00022679"/>
    </source>
</evidence>
<reference evidence="5" key="1">
    <citation type="submission" date="2019-11" db="EMBL/GenBank/DDBJ databases">
        <authorList>
            <person name="Feng L."/>
        </authorList>
    </citation>
    <scope>NUCLEOTIDE SEQUENCE</scope>
    <source>
        <strain evidence="5">AundefinedLFYP135</strain>
    </source>
</reference>
<dbReference type="InterPro" id="IPR018193">
    <property type="entry name" value="Glyc_kinase_flavodox-like_fold"/>
</dbReference>
<dbReference type="PANTHER" id="PTHR21599">
    <property type="entry name" value="GLYCERATE KINASE"/>
    <property type="match status" value="1"/>
</dbReference>
<dbReference type="NCBIfam" id="TIGR00045">
    <property type="entry name" value="glycerate kinase"/>
    <property type="match status" value="1"/>
</dbReference>
<dbReference type="GO" id="GO:0008887">
    <property type="term" value="F:glycerate kinase activity"/>
    <property type="evidence" value="ECO:0007669"/>
    <property type="project" value="UniProtKB-UniRule"/>
</dbReference>
<evidence type="ECO:0000256" key="3">
    <source>
        <dbReference type="ARBA" id="ARBA00022777"/>
    </source>
</evidence>
<keyword evidence="3 4" id="KW-0418">Kinase</keyword>